<dbReference type="Proteomes" id="UP000276133">
    <property type="component" value="Unassembled WGS sequence"/>
</dbReference>
<evidence type="ECO:0000313" key="1">
    <source>
        <dbReference type="EMBL" id="RNA31714.1"/>
    </source>
</evidence>
<keyword evidence="2" id="KW-1185">Reference proteome</keyword>
<sequence length="150" mass="17572">MLIQAFRFCMSPCHSMSHLGLKIISCLLCFYKRKLLIKCIVILVCINFDKNTTTVHTVLNSRLYHFHVILADNILSNKEGPLDAYIELDFSDNNDSFNIIESLIKSENLERMRKAKRDEQERVERAIAERIEALKYSDIKNEAKGEKWQY</sequence>
<protein>
    <submittedName>
        <fullName evidence="1">Uncharacterized protein</fullName>
    </submittedName>
</protein>
<gene>
    <name evidence="1" type="ORF">BpHYR1_004647</name>
</gene>
<organism evidence="1 2">
    <name type="scientific">Brachionus plicatilis</name>
    <name type="common">Marine rotifer</name>
    <name type="synonym">Brachionus muelleri</name>
    <dbReference type="NCBI Taxonomy" id="10195"/>
    <lineage>
        <taxon>Eukaryota</taxon>
        <taxon>Metazoa</taxon>
        <taxon>Spiralia</taxon>
        <taxon>Gnathifera</taxon>
        <taxon>Rotifera</taxon>
        <taxon>Eurotatoria</taxon>
        <taxon>Monogononta</taxon>
        <taxon>Pseudotrocha</taxon>
        <taxon>Ploima</taxon>
        <taxon>Brachionidae</taxon>
        <taxon>Brachionus</taxon>
    </lineage>
</organism>
<reference evidence="1 2" key="1">
    <citation type="journal article" date="2018" name="Sci. Rep.">
        <title>Genomic signatures of local adaptation to the degree of environmental predictability in rotifers.</title>
        <authorList>
            <person name="Franch-Gras L."/>
            <person name="Hahn C."/>
            <person name="Garcia-Roger E.M."/>
            <person name="Carmona M.J."/>
            <person name="Serra M."/>
            <person name="Gomez A."/>
        </authorList>
    </citation>
    <scope>NUCLEOTIDE SEQUENCE [LARGE SCALE GENOMIC DNA]</scope>
    <source>
        <strain evidence="1">HYR1</strain>
    </source>
</reference>
<comment type="caution">
    <text evidence="1">The sequence shown here is derived from an EMBL/GenBank/DDBJ whole genome shotgun (WGS) entry which is preliminary data.</text>
</comment>
<accession>A0A3M7S7A6</accession>
<name>A0A3M7S7A6_BRAPC</name>
<dbReference type="EMBL" id="REGN01001907">
    <property type="protein sequence ID" value="RNA31714.1"/>
    <property type="molecule type" value="Genomic_DNA"/>
</dbReference>
<proteinExistence type="predicted"/>
<evidence type="ECO:0000313" key="2">
    <source>
        <dbReference type="Proteomes" id="UP000276133"/>
    </source>
</evidence>
<dbReference type="AlphaFoldDB" id="A0A3M7S7A6"/>